<keyword evidence="6 7" id="KW-0961">Cell wall biogenesis/degradation</keyword>
<keyword evidence="4 7" id="KW-0998">Cell outer membrane</keyword>
<dbReference type="RefSeq" id="WP_135943866.1">
    <property type="nucleotide sequence ID" value="NZ_BMEI01000001.1"/>
</dbReference>
<dbReference type="Proteomes" id="UP000305451">
    <property type="component" value="Unassembled WGS sequence"/>
</dbReference>
<dbReference type="AlphaFoldDB" id="A0A4V3RZL0"/>
<dbReference type="EC" id="4.2.2.n1" evidence="7"/>
<comment type="subcellular location">
    <subcellularLocation>
        <location evidence="7">Cell outer membrane</location>
        <topology evidence="7">Peripheral membrane protein</topology>
    </subcellularLocation>
    <text evidence="7">Attached to the inner leaflet of the outer membrane.</text>
</comment>
<dbReference type="PANTHER" id="PTHR35936">
    <property type="entry name" value="MEMBRANE-BOUND LYTIC MUREIN TRANSGLYCOSYLASE F"/>
    <property type="match status" value="1"/>
</dbReference>
<feature type="region of interest" description="Non-LT domain" evidence="7">
    <location>
        <begin position="25"/>
        <end position="272"/>
    </location>
</feature>
<feature type="signal peptide" evidence="7">
    <location>
        <begin position="1"/>
        <end position="23"/>
    </location>
</feature>
<evidence type="ECO:0000259" key="8">
    <source>
        <dbReference type="SMART" id="SM00062"/>
    </source>
</evidence>
<organism evidence="9 10">
    <name type="scientific">Marinicauda pacifica</name>
    <dbReference type="NCBI Taxonomy" id="1133559"/>
    <lineage>
        <taxon>Bacteria</taxon>
        <taxon>Pseudomonadati</taxon>
        <taxon>Pseudomonadota</taxon>
        <taxon>Alphaproteobacteria</taxon>
        <taxon>Maricaulales</taxon>
        <taxon>Maricaulaceae</taxon>
        <taxon>Marinicauda</taxon>
    </lineage>
</organism>
<comment type="function">
    <text evidence="7">Murein-degrading enzyme that degrades murein glycan strands and insoluble, high-molecular weight murein sacculi, with the concomitant formation of a 1,6-anhydromuramoyl product. Lytic transglycosylases (LTs) play an integral role in the metabolism of the peptidoglycan (PG) sacculus. Their lytic action creates space within the PG sacculus to allow for its expansion as well as for the insertion of various structures such as secretion systems and flagella.</text>
</comment>
<evidence type="ECO:0000313" key="9">
    <source>
        <dbReference type="EMBL" id="TGY94669.1"/>
    </source>
</evidence>
<dbReference type="OrthoDB" id="9815002at2"/>
<dbReference type="Pfam" id="PF00497">
    <property type="entry name" value="SBP_bac_3"/>
    <property type="match status" value="1"/>
</dbReference>
<evidence type="ECO:0000256" key="6">
    <source>
        <dbReference type="ARBA" id="ARBA00023316"/>
    </source>
</evidence>
<comment type="similarity">
    <text evidence="7">In the C-terminal section; belongs to the transglycosylase Slt family.</text>
</comment>
<dbReference type="CDD" id="cd01009">
    <property type="entry name" value="PBP2_YfhD_N"/>
    <property type="match status" value="1"/>
</dbReference>
<dbReference type="GO" id="GO:0009253">
    <property type="term" value="P:peptidoglycan catabolic process"/>
    <property type="evidence" value="ECO:0007669"/>
    <property type="project" value="TreeGrafter"/>
</dbReference>
<dbReference type="GO" id="GO:0016998">
    <property type="term" value="P:cell wall macromolecule catabolic process"/>
    <property type="evidence" value="ECO:0007669"/>
    <property type="project" value="UniProtKB-UniRule"/>
</dbReference>
<comment type="similarity">
    <text evidence="1">Belongs to the virb1 family.</text>
</comment>
<feature type="active site" evidence="7">
    <location>
        <position position="319"/>
    </location>
</feature>
<dbReference type="HAMAP" id="MF_02016">
    <property type="entry name" value="MltF"/>
    <property type="match status" value="1"/>
</dbReference>
<keyword evidence="3 7" id="KW-0472">Membrane</keyword>
<dbReference type="PANTHER" id="PTHR35936:SF32">
    <property type="entry name" value="MEMBRANE-BOUND LYTIC MUREIN TRANSGLYCOSYLASE F"/>
    <property type="match status" value="1"/>
</dbReference>
<dbReference type="NCBIfam" id="NF008112">
    <property type="entry name" value="PRK10859.1"/>
    <property type="match status" value="1"/>
</dbReference>
<dbReference type="Pfam" id="PF01464">
    <property type="entry name" value="SLT"/>
    <property type="match status" value="1"/>
</dbReference>
<dbReference type="GO" id="GO:0009279">
    <property type="term" value="C:cell outer membrane"/>
    <property type="evidence" value="ECO:0007669"/>
    <property type="project" value="UniProtKB-SubCell"/>
</dbReference>
<keyword evidence="10" id="KW-1185">Reference proteome</keyword>
<proteinExistence type="inferred from homology"/>
<dbReference type="EMBL" id="SRXV01000001">
    <property type="protein sequence ID" value="TGY94669.1"/>
    <property type="molecule type" value="Genomic_DNA"/>
</dbReference>
<evidence type="ECO:0000256" key="2">
    <source>
        <dbReference type="ARBA" id="ARBA00022729"/>
    </source>
</evidence>
<dbReference type="InterPro" id="IPR001638">
    <property type="entry name" value="Solute-binding_3/MltF_N"/>
</dbReference>
<evidence type="ECO:0000256" key="3">
    <source>
        <dbReference type="ARBA" id="ARBA00023136"/>
    </source>
</evidence>
<feature type="region of interest" description="LT domain" evidence="7">
    <location>
        <begin position="273"/>
        <end position="462"/>
    </location>
</feature>
<dbReference type="InterPro" id="IPR023703">
    <property type="entry name" value="MltF"/>
</dbReference>
<keyword evidence="2 7" id="KW-0732">Signal</keyword>
<reference evidence="9 10" key="1">
    <citation type="journal article" date="2013" name="Int. J. Syst. Evol. Microbiol.">
        <title>Marinicauda pacifica gen. nov., sp. nov., a prosthecate alphaproteobacterium of the family Hyphomonadaceae isolated from deep seawater.</title>
        <authorList>
            <person name="Zhang X.Y."/>
            <person name="Li G.W."/>
            <person name="Wang C.S."/>
            <person name="Zhang Y.J."/>
            <person name="Xu X.W."/>
            <person name="Li H."/>
            <person name="Liu A."/>
            <person name="Liu C."/>
            <person name="Xie B.B."/>
            <person name="Qin Q.L."/>
            <person name="Xu Z."/>
            <person name="Chen X.L."/>
            <person name="Zhou B.C."/>
            <person name="Zhang Y.Z."/>
        </authorList>
    </citation>
    <scope>NUCLEOTIDE SEQUENCE [LARGE SCALE GENOMIC DNA]</scope>
    <source>
        <strain evidence="9 10">P-1 km-3</strain>
    </source>
</reference>
<dbReference type="GO" id="GO:0008933">
    <property type="term" value="F:peptidoglycan lytic transglycosylase activity"/>
    <property type="evidence" value="ECO:0007669"/>
    <property type="project" value="UniProtKB-UniRule"/>
</dbReference>
<dbReference type="SUPFAM" id="SSF53955">
    <property type="entry name" value="Lysozyme-like"/>
    <property type="match status" value="1"/>
</dbReference>
<accession>A0A4V3RZL0</accession>
<dbReference type="InterPro" id="IPR008258">
    <property type="entry name" value="Transglycosylase_SLT_dom_1"/>
</dbReference>
<evidence type="ECO:0000256" key="1">
    <source>
        <dbReference type="ARBA" id="ARBA00009387"/>
    </source>
</evidence>
<name>A0A4V3RZL0_9PROT</name>
<feature type="chain" id="PRO_5021052460" description="Membrane-bound lytic murein transglycosylase F" evidence="7">
    <location>
        <begin position="24"/>
        <end position="462"/>
    </location>
</feature>
<dbReference type="Gene3D" id="3.40.190.10">
    <property type="entry name" value="Periplasmic binding protein-like II"/>
    <property type="match status" value="2"/>
</dbReference>
<comment type="similarity">
    <text evidence="7">In the N-terminal section; belongs to the bacterial solute-binding protein 3 family.</text>
</comment>
<evidence type="ECO:0000256" key="4">
    <source>
        <dbReference type="ARBA" id="ARBA00023237"/>
    </source>
</evidence>
<sequence precursor="true">MTLSMRRKFIIAAGVSAACLLSACGGNGVGLGSSSFTVGETFPEAGGELVVATLQGPTSYMEDEQGETGYEVELVQAFAAANDLTVRFVVKRDIEALLDAVANGEVHLAAAGLTNTEARRAAQTQFGPAYKNVRQQLVCRGGAVRPSDIDELDEARISVVAGSSYVETLEGLKEDNPDIGWTTRQAGSAMPLLAAVERGQIDCTVADSNLVAYARRRHPDLVVPMELSEDQPLAWVRSTQVEGLEPRLEAWFAQAHQNDYLQALDERWYGHFDEFDYVDVVRFIERLDERLPRYRSFFEMAAQDTPFDWPLLAAQAYQESHWDPDAVSATGVRGLMMLTLATASEVGIENRLDPRQSVQGGAEYLANLYDRIPDGVEGEDRLWFALAAYNVGMGHIYDARRLAERRGLDKNSWEAMEEVLPLLSQREYYTTVRHGYARGHEPVQYVRKIREYYAMLHANLQI</sequence>
<dbReference type="SMART" id="SM00062">
    <property type="entry name" value="PBPb"/>
    <property type="match status" value="1"/>
</dbReference>
<evidence type="ECO:0000313" key="10">
    <source>
        <dbReference type="Proteomes" id="UP000305451"/>
    </source>
</evidence>
<dbReference type="PROSITE" id="PS51257">
    <property type="entry name" value="PROKAR_LIPOPROTEIN"/>
    <property type="match status" value="1"/>
</dbReference>
<keyword evidence="5 7" id="KW-0456">Lyase</keyword>
<dbReference type="GO" id="GO:0071555">
    <property type="term" value="P:cell wall organization"/>
    <property type="evidence" value="ECO:0007669"/>
    <property type="project" value="UniProtKB-KW"/>
</dbReference>
<feature type="domain" description="Solute-binding protein family 3/N-terminal" evidence="8">
    <location>
        <begin position="48"/>
        <end position="272"/>
    </location>
</feature>
<dbReference type="Gene3D" id="1.10.530.10">
    <property type="match status" value="1"/>
</dbReference>
<evidence type="ECO:0000256" key="7">
    <source>
        <dbReference type="HAMAP-Rule" id="MF_02016"/>
    </source>
</evidence>
<dbReference type="SUPFAM" id="SSF53850">
    <property type="entry name" value="Periplasmic binding protein-like II"/>
    <property type="match status" value="1"/>
</dbReference>
<gene>
    <name evidence="7 9" type="primary">mltF</name>
    <name evidence="9" type="ORF">E5162_05200</name>
</gene>
<protein>
    <recommendedName>
        <fullName evidence="7">Membrane-bound lytic murein transglycosylase F</fullName>
        <ecNumber evidence="7">4.2.2.n1</ecNumber>
    </recommendedName>
    <alternativeName>
        <fullName evidence="7">Murein lyase F</fullName>
    </alternativeName>
</protein>
<dbReference type="InterPro" id="IPR023346">
    <property type="entry name" value="Lysozyme-like_dom_sf"/>
</dbReference>
<comment type="domain">
    <text evidence="7">The N-terminal domain does not have lytic activity and probably modulates enzymatic activity. The C-terminal domain is the catalytic active domain.</text>
</comment>
<evidence type="ECO:0000256" key="5">
    <source>
        <dbReference type="ARBA" id="ARBA00023239"/>
    </source>
</evidence>
<comment type="catalytic activity">
    <reaction evidence="7">
        <text>Exolytic cleavage of the (1-&gt;4)-beta-glycosidic linkage between N-acetylmuramic acid (MurNAc) and N-acetylglucosamine (GlcNAc) residues in peptidoglycan, from either the reducing or the non-reducing ends of the peptidoglycan chains, with concomitant formation of a 1,6-anhydrobond in the MurNAc residue.</text>
        <dbReference type="EC" id="4.2.2.n1"/>
    </reaction>
</comment>
<comment type="caution">
    <text evidence="9">The sequence shown here is derived from an EMBL/GenBank/DDBJ whole genome shotgun (WGS) entry which is preliminary data.</text>
</comment>
<dbReference type="CDD" id="cd13403">
    <property type="entry name" value="MLTF-like"/>
    <property type="match status" value="1"/>
</dbReference>